<organism evidence="2 3">
    <name type="scientific">Roseomonas mucosa</name>
    <dbReference type="NCBI Taxonomy" id="207340"/>
    <lineage>
        <taxon>Bacteria</taxon>
        <taxon>Pseudomonadati</taxon>
        <taxon>Pseudomonadota</taxon>
        <taxon>Alphaproteobacteria</taxon>
        <taxon>Acetobacterales</taxon>
        <taxon>Roseomonadaceae</taxon>
        <taxon>Roseomonas</taxon>
    </lineage>
</organism>
<sequence>MMARNLAAAAACEGLKVATADLDPQATLTIWSRRRPKNSPAIPHFKVAWDTADALLDDDELSGYEVLIMDTPPSIETQPKAFHALLQAADLVVVPSRATFDDAESVAPFVSLLRDRGRPHVIVLNFIKPRANVNAVKNYLIKAGDLCPVEVADRTDYARAGAKGLGLVDVPNHVGADEIKAIWSYIQNRVWGHKEVA</sequence>
<dbReference type="AlphaFoldDB" id="A0A379PMC9"/>
<dbReference type="CDD" id="cd02042">
    <property type="entry name" value="ParAB_family"/>
    <property type="match status" value="1"/>
</dbReference>
<evidence type="ECO:0000313" key="3">
    <source>
        <dbReference type="Proteomes" id="UP000254919"/>
    </source>
</evidence>
<dbReference type="EMBL" id="UGVN01000003">
    <property type="protein sequence ID" value="SUE95493.1"/>
    <property type="molecule type" value="Genomic_DNA"/>
</dbReference>
<accession>A0A379PMC9</accession>
<reference evidence="2 3" key="1">
    <citation type="submission" date="2018-06" db="EMBL/GenBank/DDBJ databases">
        <authorList>
            <consortium name="Pathogen Informatics"/>
            <person name="Doyle S."/>
        </authorList>
    </citation>
    <scope>NUCLEOTIDE SEQUENCE [LARGE SCALE GENOMIC DNA]</scope>
    <source>
        <strain evidence="2 3">NCTC13291</strain>
    </source>
</reference>
<dbReference type="Proteomes" id="UP000254919">
    <property type="component" value="Unassembled WGS sequence"/>
</dbReference>
<feature type="domain" description="CobQ/CobB/MinD/ParA nucleotide binding" evidence="1">
    <location>
        <begin position="2"/>
        <end position="165"/>
    </location>
</feature>
<dbReference type="SUPFAM" id="SSF52540">
    <property type="entry name" value="P-loop containing nucleoside triphosphate hydrolases"/>
    <property type="match status" value="1"/>
</dbReference>
<name>A0A379PMC9_9PROT</name>
<dbReference type="Gene3D" id="3.40.50.300">
    <property type="entry name" value="P-loop containing nucleotide triphosphate hydrolases"/>
    <property type="match status" value="1"/>
</dbReference>
<proteinExistence type="predicted"/>
<evidence type="ECO:0000313" key="2">
    <source>
        <dbReference type="EMBL" id="SUE95493.1"/>
    </source>
</evidence>
<dbReference type="PANTHER" id="PTHR13696">
    <property type="entry name" value="P-LOOP CONTAINING NUCLEOSIDE TRIPHOSPHATE HYDROLASE"/>
    <property type="match status" value="1"/>
</dbReference>
<evidence type="ECO:0000259" key="1">
    <source>
        <dbReference type="Pfam" id="PF01656"/>
    </source>
</evidence>
<dbReference type="InterPro" id="IPR050678">
    <property type="entry name" value="DNA_Partitioning_ATPase"/>
</dbReference>
<protein>
    <submittedName>
        <fullName evidence="2">CobQ/CobB/MinD/ParA nucleotide binding domain</fullName>
    </submittedName>
</protein>
<dbReference type="PANTHER" id="PTHR13696:SF96">
    <property type="entry name" value="COBQ_COBB_MIND_PARA NUCLEOTIDE BINDING DOMAIN-CONTAINING PROTEIN"/>
    <property type="match status" value="1"/>
</dbReference>
<dbReference type="PIRSF" id="PIRSF009320">
    <property type="entry name" value="Nuc_binding_HP_1000"/>
    <property type="match status" value="1"/>
</dbReference>
<gene>
    <name evidence="2" type="ORF">NCTC13291_04380</name>
</gene>
<dbReference type="InterPro" id="IPR002586">
    <property type="entry name" value="CobQ/CobB/MinD/ParA_Nub-bd_dom"/>
</dbReference>
<dbReference type="InterPro" id="IPR027417">
    <property type="entry name" value="P-loop_NTPase"/>
</dbReference>
<dbReference type="Pfam" id="PF01656">
    <property type="entry name" value="CbiA"/>
    <property type="match status" value="1"/>
</dbReference>